<keyword evidence="3" id="KW-1185">Reference proteome</keyword>
<proteinExistence type="predicted"/>
<dbReference type="HOGENOM" id="CLU_097446_0_0_11"/>
<name>D2Q2R4_KRIFD</name>
<dbReference type="STRING" id="479435.Kfla_1141"/>
<accession>D2Q2R4</accession>
<dbReference type="InterPro" id="IPR041485">
    <property type="entry name" value="TetR_C_36"/>
</dbReference>
<dbReference type="SUPFAM" id="SSF46689">
    <property type="entry name" value="Homeodomain-like"/>
    <property type="match status" value="1"/>
</dbReference>
<dbReference type="KEGG" id="kfl:Kfla_1141"/>
<dbReference type="Pfam" id="PF18598">
    <property type="entry name" value="TetR_C_36"/>
    <property type="match status" value="1"/>
</dbReference>
<evidence type="ECO:0000313" key="3">
    <source>
        <dbReference type="Proteomes" id="UP000007967"/>
    </source>
</evidence>
<dbReference type="AlphaFoldDB" id="D2Q2R4"/>
<protein>
    <recommendedName>
        <fullName evidence="1">QsdR TetR regulatory C-terminal domain-containing protein</fullName>
    </recommendedName>
</protein>
<reference evidence="3" key="1">
    <citation type="submission" date="2009-09" db="EMBL/GenBank/DDBJ databases">
        <title>The complete genome of Kribbella flavida DSM 17836.</title>
        <authorList>
            <consortium name="US DOE Joint Genome Institute (JGI-PGF)"/>
            <person name="Lucas S."/>
            <person name="Copeland A."/>
            <person name="Lapidus A."/>
            <person name="Glavina del Rio T."/>
            <person name="Dalin E."/>
            <person name="Tice H."/>
            <person name="Bruce D."/>
            <person name="Goodwin L."/>
            <person name="Pitluck S."/>
            <person name="Kyrpides N."/>
            <person name="Mavromatis K."/>
            <person name="Ivanova N."/>
            <person name="Saunders E."/>
            <person name="Brettin T."/>
            <person name="Detter J.C."/>
            <person name="Han C."/>
            <person name="Larimer F."/>
            <person name="Land M."/>
            <person name="Hauser L."/>
            <person name="Markowitz V."/>
            <person name="Cheng J.-F."/>
            <person name="Hugenholtz P."/>
            <person name="Woyke T."/>
            <person name="Wu D."/>
            <person name="Pukall R."/>
            <person name="Klenk H.-P."/>
            <person name="Eisen J.A."/>
        </authorList>
    </citation>
    <scope>NUCLEOTIDE SEQUENCE [LARGE SCALE GENOMIC DNA]</scope>
    <source>
        <strain evidence="3">DSM 17836 / JCM 10339 / NBRC 14399</strain>
    </source>
</reference>
<reference evidence="2 3" key="2">
    <citation type="journal article" date="2010" name="Stand. Genomic Sci.">
        <title>Complete genome sequence of Kribbella flavida type strain (IFO 14399).</title>
        <authorList>
            <person name="Pukall R."/>
            <person name="Lapidus A."/>
            <person name="Glavina Del Rio T."/>
            <person name="Copeland A."/>
            <person name="Tice H."/>
            <person name="Cheng J.-F."/>
            <person name="Lucas S."/>
            <person name="Chen F."/>
            <person name="Nolan M."/>
            <person name="LaButti K."/>
            <person name="Pati A."/>
            <person name="Ivanova N."/>
            <person name="Mavrommatis K."/>
            <person name="Mikhailova N."/>
            <person name="Pitluck S."/>
            <person name="Bruce D."/>
            <person name="Goodwin L."/>
            <person name="Land M."/>
            <person name="Hauser L."/>
            <person name="Chang Y.-J."/>
            <person name="Jeffries C.D."/>
            <person name="Chen A."/>
            <person name="Palaniappan K."/>
            <person name="Chain P."/>
            <person name="Rohde M."/>
            <person name="Goeker M."/>
            <person name="Bristow J."/>
            <person name="Eisen J.A."/>
            <person name="Markowitz V."/>
            <person name="Hugenholtz P."/>
            <person name="Kyrpides N.C."/>
            <person name="Klenk H.-P."/>
            <person name="Brettin T."/>
        </authorList>
    </citation>
    <scope>NUCLEOTIDE SEQUENCE [LARGE SCALE GENOMIC DNA]</scope>
    <source>
        <strain evidence="3">DSM 17836 / JCM 10339 / NBRC 14399</strain>
    </source>
</reference>
<sequence>MVSAERIVRHAAEQIADGQRVELNGVAAELGLSRATLFRRVGNREQLLGLALAWLSDRSLDLCERRWAEQYGDALHTPEGELRCLKQLEWYGIRAATNTGVRRLLDEEPLLAIRVLTDPFGTVHPGVRQAHARLLRRDAEAGGFTPLLDIDDLAYALVRMAESFFYADVIAGRPARPAEVGRLYRALVLGDAARGPSHES</sequence>
<evidence type="ECO:0000313" key="2">
    <source>
        <dbReference type="EMBL" id="ADB30245.1"/>
    </source>
</evidence>
<dbReference type="eggNOG" id="COG1309">
    <property type="taxonomic scope" value="Bacteria"/>
</dbReference>
<dbReference type="Proteomes" id="UP000007967">
    <property type="component" value="Chromosome"/>
</dbReference>
<feature type="domain" description="QsdR TetR regulatory C-terminal" evidence="1">
    <location>
        <begin position="79"/>
        <end position="188"/>
    </location>
</feature>
<gene>
    <name evidence="2" type="ordered locus">Kfla_1141</name>
</gene>
<dbReference type="InterPro" id="IPR009057">
    <property type="entry name" value="Homeodomain-like_sf"/>
</dbReference>
<evidence type="ECO:0000259" key="1">
    <source>
        <dbReference type="Pfam" id="PF18598"/>
    </source>
</evidence>
<dbReference type="Gene3D" id="1.10.357.10">
    <property type="entry name" value="Tetracycline Repressor, domain 2"/>
    <property type="match status" value="2"/>
</dbReference>
<dbReference type="EMBL" id="CP001736">
    <property type="protein sequence ID" value="ADB30245.1"/>
    <property type="molecule type" value="Genomic_DNA"/>
</dbReference>
<organism evidence="2 3">
    <name type="scientific">Kribbella flavida (strain DSM 17836 / JCM 10339 / NBRC 14399)</name>
    <dbReference type="NCBI Taxonomy" id="479435"/>
    <lineage>
        <taxon>Bacteria</taxon>
        <taxon>Bacillati</taxon>
        <taxon>Actinomycetota</taxon>
        <taxon>Actinomycetes</taxon>
        <taxon>Propionibacteriales</taxon>
        <taxon>Kribbellaceae</taxon>
        <taxon>Kribbella</taxon>
    </lineage>
</organism>